<name>A0A0P7XFE6_9BACT</name>
<dbReference type="Proteomes" id="UP000050421">
    <property type="component" value="Unassembled WGS sequence"/>
</dbReference>
<dbReference type="EMBL" id="LJXT01000064">
    <property type="protein sequence ID" value="KPQ14452.1"/>
    <property type="molecule type" value="Genomic_DNA"/>
</dbReference>
<accession>A0A0P7XFE6</accession>
<comment type="caution">
    <text evidence="1">The sequence shown here is derived from an EMBL/GenBank/DDBJ whole genome shotgun (WGS) entry which is preliminary data.</text>
</comment>
<dbReference type="OrthoDB" id="129814at2"/>
<reference evidence="1 2" key="1">
    <citation type="submission" date="2015-09" db="EMBL/GenBank/DDBJ databases">
        <title>Identification and resolution of microdiversity through metagenomic sequencing of parallel consortia.</title>
        <authorList>
            <person name="Nelson W.C."/>
            <person name="Romine M.F."/>
            <person name="Lindemann S.R."/>
        </authorList>
    </citation>
    <scope>NUCLEOTIDE SEQUENCE [LARGE SCALE GENOMIC DNA]</scope>
    <source>
        <strain evidence="1">HL-49</strain>
    </source>
</reference>
<organism evidence="1 2">
    <name type="scientific">Algoriphagus marincola HL-49</name>
    <dbReference type="NCBI Taxonomy" id="1305737"/>
    <lineage>
        <taxon>Bacteria</taxon>
        <taxon>Pseudomonadati</taxon>
        <taxon>Bacteroidota</taxon>
        <taxon>Cytophagia</taxon>
        <taxon>Cytophagales</taxon>
        <taxon>Cyclobacteriaceae</taxon>
        <taxon>Algoriphagus</taxon>
    </lineage>
</organism>
<protein>
    <submittedName>
        <fullName evidence="1">YcfA-like protein</fullName>
    </submittedName>
</protein>
<dbReference type="AlphaFoldDB" id="A0A0P7XFE6"/>
<proteinExistence type="predicted"/>
<sequence length="87" mass="10019">MGKYEKLIAKILSGSSDTNINFPELRNLILIFGFSERIKGSHHIFSKEGVEEILNLQEKKGKAKPYQVKQVRLIILKYQLSIKKSED</sequence>
<evidence type="ECO:0000313" key="2">
    <source>
        <dbReference type="Proteomes" id="UP000050421"/>
    </source>
</evidence>
<dbReference type="PATRIC" id="fig|1305737.6.peg.2758"/>
<gene>
    <name evidence="1" type="ORF">HLUCCX10_10660</name>
</gene>
<dbReference type="STRING" id="1305737.GCA_000526355_01550"/>
<evidence type="ECO:0000313" key="1">
    <source>
        <dbReference type="EMBL" id="KPQ14452.1"/>
    </source>
</evidence>